<sequence>MCRYAETPYRVHYVCVPCRRSSKLPWDGAVHPCPHCRAPMLLAGHDFAAPRRRNASGWVAVAAVLAVGLRYEGFETCGCSRQPKFRPRTRAQVRQRRRLARRRGVAIADMLAARDPYDAAL</sequence>
<evidence type="ECO:0000313" key="2">
    <source>
        <dbReference type="Proteomes" id="UP000292564"/>
    </source>
</evidence>
<gene>
    <name evidence="1" type="ORF">EV385_5236</name>
</gene>
<proteinExistence type="predicted"/>
<dbReference type="AlphaFoldDB" id="A0A4Q7ZQD2"/>
<comment type="caution">
    <text evidence="1">The sequence shown here is derived from an EMBL/GenBank/DDBJ whole genome shotgun (WGS) entry which is preliminary data.</text>
</comment>
<evidence type="ECO:0000313" key="1">
    <source>
        <dbReference type="EMBL" id="RZU53318.1"/>
    </source>
</evidence>
<accession>A0A4Q7ZQD2</accession>
<protein>
    <recommendedName>
        <fullName evidence="3">Deoxyxylulose-5-phosphate synthase</fullName>
    </recommendedName>
</protein>
<dbReference type="EMBL" id="SHKY01000001">
    <property type="protein sequence ID" value="RZU53318.1"/>
    <property type="molecule type" value="Genomic_DNA"/>
</dbReference>
<evidence type="ECO:0008006" key="3">
    <source>
        <dbReference type="Google" id="ProtNLM"/>
    </source>
</evidence>
<organism evidence="1 2">
    <name type="scientific">Krasilnikovia cinnamomea</name>
    <dbReference type="NCBI Taxonomy" id="349313"/>
    <lineage>
        <taxon>Bacteria</taxon>
        <taxon>Bacillati</taxon>
        <taxon>Actinomycetota</taxon>
        <taxon>Actinomycetes</taxon>
        <taxon>Micromonosporales</taxon>
        <taxon>Micromonosporaceae</taxon>
        <taxon>Krasilnikovia</taxon>
    </lineage>
</organism>
<dbReference type="Proteomes" id="UP000292564">
    <property type="component" value="Unassembled WGS sequence"/>
</dbReference>
<name>A0A4Q7ZQD2_9ACTN</name>
<reference evidence="1 2" key="1">
    <citation type="submission" date="2019-02" db="EMBL/GenBank/DDBJ databases">
        <title>Sequencing the genomes of 1000 actinobacteria strains.</title>
        <authorList>
            <person name="Klenk H.-P."/>
        </authorList>
    </citation>
    <scope>NUCLEOTIDE SEQUENCE [LARGE SCALE GENOMIC DNA]</scope>
    <source>
        <strain evidence="1 2">DSM 45162</strain>
    </source>
</reference>
<keyword evidence="2" id="KW-1185">Reference proteome</keyword>